<name>A0ABM4DJX6_HYDVU</name>
<proteinExistence type="predicted"/>
<evidence type="ECO:0000256" key="1">
    <source>
        <dbReference type="SAM" id="MobiDB-lite"/>
    </source>
</evidence>
<evidence type="ECO:0000313" key="3">
    <source>
        <dbReference type="RefSeq" id="XP_065674837.1"/>
    </source>
</evidence>
<reference evidence="3" key="1">
    <citation type="submission" date="2025-08" db="UniProtKB">
        <authorList>
            <consortium name="RefSeq"/>
        </authorList>
    </citation>
    <scope>IDENTIFICATION</scope>
</reference>
<dbReference type="Proteomes" id="UP001652625">
    <property type="component" value="Chromosome 15"/>
</dbReference>
<gene>
    <name evidence="3" type="primary">LOC136091335</name>
</gene>
<keyword evidence="2" id="KW-1185">Reference proteome</keyword>
<feature type="region of interest" description="Disordered" evidence="1">
    <location>
        <begin position="1"/>
        <end position="32"/>
    </location>
</feature>
<dbReference type="GeneID" id="136091335"/>
<sequence>MASLTKSLWKEFDKKKAPDDAPPDERDPSGKYKECGRILKMTNSSTGALKSHLKCHKRILARVIASELAETEQDDANSLELHQALVDVDEYKKNCDDFINSPSNNTPLKTHKQKKLLPAQSTPNNSIVGYFQPKVSIFDKR</sequence>
<dbReference type="RefSeq" id="XP_065674837.1">
    <property type="nucleotide sequence ID" value="XM_065818765.1"/>
</dbReference>
<protein>
    <submittedName>
        <fullName evidence="3">Uncharacterized protein LOC136091335</fullName>
    </submittedName>
</protein>
<feature type="compositionally biased region" description="Basic and acidic residues" evidence="1">
    <location>
        <begin position="8"/>
        <end position="32"/>
    </location>
</feature>
<organism evidence="2 3">
    <name type="scientific">Hydra vulgaris</name>
    <name type="common">Hydra</name>
    <name type="synonym">Hydra attenuata</name>
    <dbReference type="NCBI Taxonomy" id="6087"/>
    <lineage>
        <taxon>Eukaryota</taxon>
        <taxon>Metazoa</taxon>
        <taxon>Cnidaria</taxon>
        <taxon>Hydrozoa</taxon>
        <taxon>Hydroidolina</taxon>
        <taxon>Anthoathecata</taxon>
        <taxon>Aplanulata</taxon>
        <taxon>Hydridae</taxon>
        <taxon>Hydra</taxon>
    </lineage>
</organism>
<accession>A0ABM4DJX6</accession>
<evidence type="ECO:0000313" key="2">
    <source>
        <dbReference type="Proteomes" id="UP001652625"/>
    </source>
</evidence>